<dbReference type="Proteomes" id="UP000565441">
    <property type="component" value="Unassembled WGS sequence"/>
</dbReference>
<comment type="subcellular location">
    <subcellularLocation>
        <location evidence="1">Cytoplasm</location>
    </subcellularLocation>
</comment>
<keyword evidence="2" id="KW-0813">Transport</keyword>
<protein>
    <recommendedName>
        <fullName evidence="5">CNH domain-containing protein</fullName>
    </recommendedName>
</protein>
<dbReference type="PANTHER" id="PTHR12894:SF27">
    <property type="entry name" value="TRANSFORMING GROWTH FACTOR-BETA RECEPTOR-ASSOCIATED PROTEIN 1"/>
    <property type="match status" value="1"/>
</dbReference>
<evidence type="ECO:0000256" key="3">
    <source>
        <dbReference type="ARBA" id="ARBA00022490"/>
    </source>
</evidence>
<evidence type="ECO:0000256" key="4">
    <source>
        <dbReference type="ARBA" id="ARBA00022927"/>
    </source>
</evidence>
<evidence type="ECO:0000256" key="1">
    <source>
        <dbReference type="ARBA" id="ARBA00004496"/>
    </source>
</evidence>
<evidence type="ECO:0000313" key="6">
    <source>
        <dbReference type="EMBL" id="KAF5379248.1"/>
    </source>
</evidence>
<reference evidence="6 7" key="1">
    <citation type="journal article" date="2020" name="ISME J.">
        <title>Uncovering the hidden diversity of litter-decomposition mechanisms in mushroom-forming fungi.</title>
        <authorList>
            <person name="Floudas D."/>
            <person name="Bentzer J."/>
            <person name="Ahren D."/>
            <person name="Johansson T."/>
            <person name="Persson P."/>
            <person name="Tunlid A."/>
        </authorList>
    </citation>
    <scope>NUCLEOTIDE SEQUENCE [LARGE SCALE GENOMIC DNA]</scope>
    <source>
        <strain evidence="6 7">CBS 661.87</strain>
    </source>
</reference>
<name>A0A8H5H9J2_9AGAR</name>
<organism evidence="6 7">
    <name type="scientific">Tricholomella constricta</name>
    <dbReference type="NCBI Taxonomy" id="117010"/>
    <lineage>
        <taxon>Eukaryota</taxon>
        <taxon>Fungi</taxon>
        <taxon>Dikarya</taxon>
        <taxon>Basidiomycota</taxon>
        <taxon>Agaricomycotina</taxon>
        <taxon>Agaricomycetes</taxon>
        <taxon>Agaricomycetidae</taxon>
        <taxon>Agaricales</taxon>
        <taxon>Tricholomatineae</taxon>
        <taxon>Lyophyllaceae</taxon>
        <taxon>Tricholomella</taxon>
    </lineage>
</organism>
<sequence>MTYAPTNPVDVPPYQVQHLISTVVDNFGTFSPRLYRRFSFIVQDLKHQLFTFDVLRRSEIYVGCSNGELIRFALQADDPNKLESYSVLSRQTVPNEKPVDEIVLIPCLSRAFILSDRIVHFYTLPSLDPVSPSIVKPIRHVVTFAVDHEHLKRPPPPMSGPTIPVEGVDFCIIKRTGIAMYSMRERLSFLKEIPLPQGATLARRIGRSLCIADKENYNVVDLEGASLYPIIPVSQAQDSSIPVKPSITVVGENEYLILSWTGASTIGLFITGDGDPVRGTLEWPSHPEAVCLDYPYVTTLLPNNTIEIHSIETQAIVQVIGAPASSLPSSPTGEQATPSHFRLNLVSSLSGYLVPSTQQSSKMRKTQVRLLRVPEPSLPT</sequence>
<proteinExistence type="predicted"/>
<keyword evidence="3" id="KW-0963">Cytoplasm</keyword>
<dbReference type="GO" id="GO:0005737">
    <property type="term" value="C:cytoplasm"/>
    <property type="evidence" value="ECO:0007669"/>
    <property type="project" value="UniProtKB-SubCell"/>
</dbReference>
<dbReference type="AlphaFoldDB" id="A0A8H5H9J2"/>
<feature type="domain" description="CNH" evidence="5">
    <location>
        <begin position="46"/>
        <end position="335"/>
    </location>
</feature>
<dbReference type="Pfam" id="PF00780">
    <property type="entry name" value="CNH"/>
    <property type="match status" value="1"/>
</dbReference>
<evidence type="ECO:0000313" key="7">
    <source>
        <dbReference type="Proteomes" id="UP000565441"/>
    </source>
</evidence>
<gene>
    <name evidence="6" type="ORF">D9615_005933</name>
</gene>
<dbReference type="OrthoDB" id="5325112at2759"/>
<evidence type="ECO:0000256" key="2">
    <source>
        <dbReference type="ARBA" id="ARBA00022448"/>
    </source>
</evidence>
<evidence type="ECO:0000259" key="5">
    <source>
        <dbReference type="PROSITE" id="PS50219"/>
    </source>
</evidence>
<comment type="caution">
    <text evidence="6">The sequence shown here is derived from an EMBL/GenBank/DDBJ whole genome shotgun (WGS) entry which is preliminary data.</text>
</comment>
<dbReference type="GO" id="GO:0034058">
    <property type="term" value="P:endosomal vesicle fusion"/>
    <property type="evidence" value="ECO:0007669"/>
    <property type="project" value="TreeGrafter"/>
</dbReference>
<dbReference type="PROSITE" id="PS50219">
    <property type="entry name" value="CNH"/>
    <property type="match status" value="1"/>
</dbReference>
<dbReference type="GO" id="GO:0006914">
    <property type="term" value="P:autophagy"/>
    <property type="evidence" value="ECO:0007669"/>
    <property type="project" value="TreeGrafter"/>
</dbReference>
<dbReference type="PANTHER" id="PTHR12894">
    <property type="entry name" value="CNH DOMAIN CONTAINING"/>
    <property type="match status" value="1"/>
</dbReference>
<keyword evidence="4" id="KW-0653">Protein transport</keyword>
<dbReference type="InterPro" id="IPR032914">
    <property type="entry name" value="Vam6/VPS39/TRAP1"/>
</dbReference>
<dbReference type="GO" id="GO:0016020">
    <property type="term" value="C:membrane"/>
    <property type="evidence" value="ECO:0007669"/>
    <property type="project" value="TreeGrafter"/>
</dbReference>
<dbReference type="InterPro" id="IPR001180">
    <property type="entry name" value="CNH_dom"/>
</dbReference>
<keyword evidence="7" id="KW-1185">Reference proteome</keyword>
<dbReference type="EMBL" id="JAACJP010000017">
    <property type="protein sequence ID" value="KAF5379248.1"/>
    <property type="molecule type" value="Genomic_DNA"/>
</dbReference>
<accession>A0A8H5H9J2</accession>
<dbReference type="GO" id="GO:0015031">
    <property type="term" value="P:protein transport"/>
    <property type="evidence" value="ECO:0007669"/>
    <property type="project" value="UniProtKB-KW"/>
</dbReference>